<proteinExistence type="predicted"/>
<reference evidence="2" key="2">
    <citation type="submission" date="2025-08" db="UniProtKB">
        <authorList>
            <consortium name="Ensembl"/>
        </authorList>
    </citation>
    <scope>IDENTIFICATION</scope>
</reference>
<dbReference type="Ensembl" id="ENSCSAVT00000015235.1">
    <property type="protein sequence ID" value="ENSCSAVP00000015061.1"/>
    <property type="gene ID" value="ENSCSAVG00000008829.1"/>
</dbReference>
<dbReference type="Proteomes" id="UP000007875">
    <property type="component" value="Unassembled WGS sequence"/>
</dbReference>
<organism evidence="2 3">
    <name type="scientific">Ciona savignyi</name>
    <name type="common">Pacific transparent sea squirt</name>
    <dbReference type="NCBI Taxonomy" id="51511"/>
    <lineage>
        <taxon>Eukaryota</taxon>
        <taxon>Metazoa</taxon>
        <taxon>Chordata</taxon>
        <taxon>Tunicata</taxon>
        <taxon>Ascidiacea</taxon>
        <taxon>Phlebobranchia</taxon>
        <taxon>Cionidae</taxon>
        <taxon>Ciona</taxon>
    </lineage>
</organism>
<dbReference type="InterPro" id="IPR029058">
    <property type="entry name" value="AB_hydrolase_fold"/>
</dbReference>
<reference evidence="3" key="1">
    <citation type="submission" date="2003-08" db="EMBL/GenBank/DDBJ databases">
        <authorList>
            <person name="Birren B."/>
            <person name="Nusbaum C."/>
            <person name="Abebe A."/>
            <person name="Abouelleil A."/>
            <person name="Adekoya E."/>
            <person name="Ait-zahra M."/>
            <person name="Allen N."/>
            <person name="Allen T."/>
            <person name="An P."/>
            <person name="Anderson M."/>
            <person name="Anderson S."/>
            <person name="Arachchi H."/>
            <person name="Armbruster J."/>
            <person name="Bachantsang P."/>
            <person name="Baldwin J."/>
            <person name="Barry A."/>
            <person name="Bayul T."/>
            <person name="Blitshsteyn B."/>
            <person name="Bloom T."/>
            <person name="Blye J."/>
            <person name="Boguslavskiy L."/>
            <person name="Borowsky M."/>
            <person name="Boukhgalter B."/>
            <person name="Brunache A."/>
            <person name="Butler J."/>
            <person name="Calixte N."/>
            <person name="Calvo S."/>
            <person name="Camarata J."/>
            <person name="Campo K."/>
            <person name="Chang J."/>
            <person name="Cheshatsang Y."/>
            <person name="Citroen M."/>
            <person name="Collymore A."/>
            <person name="Considine T."/>
            <person name="Cook A."/>
            <person name="Cooke P."/>
            <person name="Corum B."/>
            <person name="Cuomo C."/>
            <person name="David R."/>
            <person name="Dawoe T."/>
            <person name="Degray S."/>
            <person name="Dodge S."/>
            <person name="Dooley K."/>
            <person name="Dorje P."/>
            <person name="Dorjee K."/>
            <person name="Dorris L."/>
            <person name="Duffey N."/>
            <person name="Dupes A."/>
            <person name="Elkins T."/>
            <person name="Engels R."/>
            <person name="Erickson J."/>
            <person name="Farina A."/>
            <person name="Faro S."/>
            <person name="Ferreira P."/>
            <person name="Fischer H."/>
            <person name="Fitzgerald M."/>
            <person name="Foley K."/>
            <person name="Gage D."/>
            <person name="Galagan J."/>
            <person name="Gearin G."/>
            <person name="Gnerre S."/>
            <person name="Gnirke A."/>
            <person name="Goyette A."/>
            <person name="Graham J."/>
            <person name="Grandbois E."/>
            <person name="Gyaltsen K."/>
            <person name="Hafez N."/>
            <person name="Hagopian D."/>
            <person name="Hagos B."/>
            <person name="Hall J."/>
            <person name="Hatcher B."/>
            <person name="Heller A."/>
            <person name="Higgins H."/>
            <person name="Honan T."/>
            <person name="Horn A."/>
            <person name="Houde N."/>
            <person name="Hughes L."/>
            <person name="Hulme W."/>
            <person name="Husby E."/>
            <person name="Iliev I."/>
            <person name="Jaffe D."/>
            <person name="Jones C."/>
            <person name="Kamal M."/>
            <person name="Kamat A."/>
            <person name="Kamvysselis M."/>
            <person name="Karlsson E."/>
            <person name="Kells C."/>
            <person name="Kieu A."/>
            <person name="Kisner P."/>
            <person name="Kodira C."/>
            <person name="Kulbokas E."/>
            <person name="Labutti K."/>
            <person name="Lama D."/>
            <person name="Landers T."/>
            <person name="Leger J."/>
            <person name="Levine S."/>
            <person name="Lewis D."/>
            <person name="Lewis T."/>
            <person name="Lindblad-toh K."/>
            <person name="Liu X."/>
            <person name="Lokyitsang T."/>
            <person name="Lokyitsang Y."/>
            <person name="Lucien O."/>
            <person name="Lui A."/>
            <person name="Ma L.J."/>
            <person name="Mabbitt R."/>
            <person name="Macdonald J."/>
            <person name="Maclean C."/>
            <person name="Major J."/>
            <person name="Manning J."/>
            <person name="Marabella R."/>
            <person name="Maru K."/>
            <person name="Matthews C."/>
            <person name="Mauceli E."/>
            <person name="Mccarthy M."/>
            <person name="Mcdonough S."/>
            <person name="Mcghee T."/>
            <person name="Meldrim J."/>
            <person name="Meneus L."/>
            <person name="Mesirov J."/>
            <person name="Mihalev A."/>
            <person name="Mihova T."/>
            <person name="Mikkelsen T."/>
            <person name="Mlenga V."/>
            <person name="Moru K."/>
            <person name="Mozes J."/>
            <person name="Mulrain L."/>
            <person name="Munson G."/>
            <person name="Naylor J."/>
            <person name="Newes C."/>
            <person name="Nguyen C."/>
            <person name="Nguyen N."/>
            <person name="Nguyen T."/>
            <person name="Nicol R."/>
            <person name="Nielsen C."/>
            <person name="Nizzari M."/>
            <person name="Norbu C."/>
            <person name="Norbu N."/>
            <person name="O'donnell P."/>
            <person name="Okoawo O."/>
            <person name="O'leary S."/>
            <person name="Omotosho B."/>
            <person name="O'neill K."/>
            <person name="Osman S."/>
            <person name="Parker S."/>
            <person name="Perrin D."/>
            <person name="Phunkhang P."/>
            <person name="Piqani B."/>
            <person name="Purcell S."/>
            <person name="Rachupka T."/>
            <person name="Ramasamy U."/>
            <person name="Rameau R."/>
            <person name="Ray V."/>
            <person name="Raymond C."/>
            <person name="Retta R."/>
            <person name="Richardson S."/>
            <person name="Rise C."/>
            <person name="Rodriguez J."/>
            <person name="Rogers J."/>
            <person name="Rogov P."/>
            <person name="Rutman M."/>
            <person name="Schupbach R."/>
            <person name="Seaman C."/>
            <person name="Settipalli S."/>
            <person name="Sharpe T."/>
            <person name="Sheridan J."/>
            <person name="Sherpa N."/>
            <person name="Shi J."/>
            <person name="Smirnov S."/>
            <person name="Smith C."/>
            <person name="Sougnez C."/>
            <person name="Spencer B."/>
            <person name="Stalker J."/>
            <person name="Stange-thomann N."/>
            <person name="Stavropoulos S."/>
            <person name="Stetson K."/>
            <person name="Stone C."/>
            <person name="Stone S."/>
            <person name="Stubbs M."/>
            <person name="Talamas J."/>
            <person name="Tchuinga P."/>
            <person name="Tenzing P."/>
            <person name="Tesfaye S."/>
            <person name="Theodore J."/>
            <person name="Thoulutsang Y."/>
            <person name="Topham K."/>
            <person name="Towey S."/>
            <person name="Tsamla T."/>
            <person name="Tsomo N."/>
            <person name="Vallee D."/>
            <person name="Vassiliev H."/>
            <person name="Venkataraman V."/>
            <person name="Vinson J."/>
            <person name="Vo A."/>
            <person name="Wade C."/>
            <person name="Wang S."/>
            <person name="Wangchuk T."/>
            <person name="Wangdi T."/>
            <person name="Whittaker C."/>
            <person name="Wilkinson J."/>
            <person name="Wu Y."/>
            <person name="Wyman D."/>
            <person name="Yadav S."/>
            <person name="Yang S."/>
            <person name="Yang X."/>
            <person name="Yeager S."/>
            <person name="Yee E."/>
            <person name="Young G."/>
            <person name="Zainoun J."/>
            <person name="Zembeck L."/>
            <person name="Zimmer A."/>
            <person name="Zody M."/>
            <person name="Lander E."/>
        </authorList>
    </citation>
    <scope>NUCLEOTIDE SEQUENCE [LARGE SCALE GENOMIC DNA]</scope>
</reference>
<name>H2ZBU5_CIOSA</name>
<dbReference type="STRING" id="51511.ENSCSAVP00000015061"/>
<protein>
    <recommendedName>
        <fullName evidence="1">Carboxylesterase type B domain-containing protein</fullName>
    </recommendedName>
</protein>
<dbReference type="InParanoid" id="H2ZBU5"/>
<dbReference type="AlphaFoldDB" id="H2ZBU5"/>
<dbReference type="Gene3D" id="3.40.50.1820">
    <property type="entry name" value="alpha/beta hydrolase"/>
    <property type="match status" value="1"/>
</dbReference>
<dbReference type="InterPro" id="IPR050309">
    <property type="entry name" value="Type-B_Carboxylest/Lipase"/>
</dbReference>
<reference evidence="2" key="3">
    <citation type="submission" date="2025-09" db="UniProtKB">
        <authorList>
            <consortium name="Ensembl"/>
        </authorList>
    </citation>
    <scope>IDENTIFICATION</scope>
</reference>
<evidence type="ECO:0000313" key="2">
    <source>
        <dbReference type="Ensembl" id="ENSCSAVP00000015061.1"/>
    </source>
</evidence>
<keyword evidence="3" id="KW-1185">Reference proteome</keyword>
<evidence type="ECO:0000259" key="1">
    <source>
        <dbReference type="Pfam" id="PF00135"/>
    </source>
</evidence>
<dbReference type="InterPro" id="IPR002018">
    <property type="entry name" value="CarbesteraseB"/>
</dbReference>
<sequence length="204" mass="23686">MDFVLGRKFIPNFDKASSHTHKSAELLIRDDLAKYHPHLKNSEKIIEEYIGSTKPGIETVKAEADYLTDSWYSSKAANIGKAYTELFNGAQVYLYEFAAQPSLTRVLNPRPYDFKRADHCDDLLFFLGFPFLPHLQERGLTFTLQERELSRKLMKILATFAETGSPEISKMLSWPPFPKSVYINDTLTIRNKFRQKRMNLFEDH</sequence>
<accession>H2ZBU5</accession>
<dbReference type="SUPFAM" id="SSF53474">
    <property type="entry name" value="alpha/beta-Hydrolases"/>
    <property type="match status" value="1"/>
</dbReference>
<evidence type="ECO:0000313" key="3">
    <source>
        <dbReference type="Proteomes" id="UP000007875"/>
    </source>
</evidence>
<dbReference type="HOGENOM" id="CLU_1342852_0_0_1"/>
<dbReference type="GeneTree" id="ENSGT00940000164234"/>
<dbReference type="PANTHER" id="PTHR11559">
    <property type="entry name" value="CARBOXYLESTERASE"/>
    <property type="match status" value="1"/>
</dbReference>
<dbReference type="Pfam" id="PF00135">
    <property type="entry name" value="COesterase"/>
    <property type="match status" value="1"/>
</dbReference>
<feature type="domain" description="Carboxylesterase type B" evidence="1">
    <location>
        <begin position="11"/>
        <end position="196"/>
    </location>
</feature>